<feature type="region of interest" description="Disordered" evidence="1">
    <location>
        <begin position="54"/>
        <end position="115"/>
    </location>
</feature>
<feature type="compositionally biased region" description="Acidic residues" evidence="1">
    <location>
        <begin position="62"/>
        <end position="71"/>
    </location>
</feature>
<gene>
    <name evidence="2" type="ORF">HYFRA_00012837</name>
</gene>
<comment type="caution">
    <text evidence="2">The sequence shown here is derived from an EMBL/GenBank/DDBJ whole genome shotgun (WGS) entry which is preliminary data.</text>
</comment>
<proteinExistence type="predicted"/>
<dbReference type="Proteomes" id="UP000696280">
    <property type="component" value="Unassembled WGS sequence"/>
</dbReference>
<evidence type="ECO:0000313" key="3">
    <source>
        <dbReference type="Proteomes" id="UP000696280"/>
    </source>
</evidence>
<evidence type="ECO:0000313" key="2">
    <source>
        <dbReference type="EMBL" id="CAG8959057.1"/>
    </source>
</evidence>
<evidence type="ECO:0000256" key="1">
    <source>
        <dbReference type="SAM" id="MobiDB-lite"/>
    </source>
</evidence>
<dbReference type="AlphaFoldDB" id="A0A9N9L7Q0"/>
<reference evidence="2" key="1">
    <citation type="submission" date="2021-07" db="EMBL/GenBank/DDBJ databases">
        <authorList>
            <person name="Durling M."/>
        </authorList>
    </citation>
    <scope>NUCLEOTIDE SEQUENCE</scope>
</reference>
<protein>
    <submittedName>
        <fullName evidence="2">Uncharacterized protein</fullName>
    </submittedName>
</protein>
<feature type="region of interest" description="Disordered" evidence="1">
    <location>
        <begin position="166"/>
        <end position="189"/>
    </location>
</feature>
<dbReference type="EMBL" id="CAJVRL010000088">
    <property type="protein sequence ID" value="CAG8959057.1"/>
    <property type="molecule type" value="Genomic_DNA"/>
</dbReference>
<accession>A0A9N9L7Q0</accession>
<name>A0A9N9L7Q0_9HELO</name>
<feature type="region of interest" description="Disordered" evidence="1">
    <location>
        <begin position="1"/>
        <end position="25"/>
    </location>
</feature>
<organism evidence="2 3">
    <name type="scientific">Hymenoscyphus fraxineus</name>
    <dbReference type="NCBI Taxonomy" id="746836"/>
    <lineage>
        <taxon>Eukaryota</taxon>
        <taxon>Fungi</taxon>
        <taxon>Dikarya</taxon>
        <taxon>Ascomycota</taxon>
        <taxon>Pezizomycotina</taxon>
        <taxon>Leotiomycetes</taxon>
        <taxon>Helotiales</taxon>
        <taxon>Helotiaceae</taxon>
        <taxon>Hymenoscyphus</taxon>
    </lineage>
</organism>
<sequence length="211" mass="23797">MDDRLLEDPEVDITSIPGSWPVPKPNYMGANVAGLYAQNDRLMSILQRTEPRLERSQINDDIGNEQSDDEVASTKKRRNMNHTLADTDNDGPVDFFNASDGKDQEDSHATSVHGRNKLQRDDLWNSLSDKCQDIDIFAAIYKVFYPKEKQIRPPPRKDMAVKKRNVVASDGEEDTMVQPSAESVGPRRVGRSAVRGLKDFVVEDSEFSDDE</sequence>
<keyword evidence="3" id="KW-1185">Reference proteome</keyword>